<proteinExistence type="predicted"/>
<feature type="domain" description="DNA2/NAM7 helicase-like C-terminal" evidence="1">
    <location>
        <begin position="947"/>
        <end position="1143"/>
    </location>
</feature>
<keyword evidence="3" id="KW-0347">Helicase</keyword>
<dbReference type="Pfam" id="PF13087">
    <property type="entry name" value="AAA_12"/>
    <property type="match status" value="1"/>
</dbReference>
<dbReference type="GO" id="GO:0004386">
    <property type="term" value="F:helicase activity"/>
    <property type="evidence" value="ECO:0007669"/>
    <property type="project" value="UniProtKB-KW"/>
</dbReference>
<dbReference type="SUPFAM" id="SSF53098">
    <property type="entry name" value="Ribonuclease H-like"/>
    <property type="match status" value="1"/>
</dbReference>
<dbReference type="PANTHER" id="PTHR10887">
    <property type="entry name" value="DNA2/NAM7 HELICASE FAMILY"/>
    <property type="match status" value="1"/>
</dbReference>
<dbReference type="PANTHER" id="PTHR10887:SF495">
    <property type="entry name" value="HELICASE SENATAXIN ISOFORM X1-RELATED"/>
    <property type="match status" value="1"/>
</dbReference>
<keyword evidence="3" id="KW-0067">ATP-binding</keyword>
<dbReference type="NCBIfam" id="TIGR03491">
    <property type="entry name" value="TM0106 family RecB-like putative nuclease"/>
    <property type="match status" value="1"/>
</dbReference>
<dbReference type="EMBL" id="CP014945">
    <property type="protein sequence ID" value="AMT97243.1"/>
    <property type="molecule type" value="Genomic_DNA"/>
</dbReference>
<dbReference type="GeneID" id="33059412"/>
<accession>A0ABM5ZYP1</accession>
<protein>
    <submittedName>
        <fullName evidence="3">RNA helicase</fullName>
    </submittedName>
</protein>
<dbReference type="InterPro" id="IPR019993">
    <property type="entry name" value="RecB_nuclease_TM0106_put"/>
</dbReference>
<sequence>MYKKEHMYYSPSDLTKYMESPFASWMDRFAQEYPELVPKQDPNDDLMVMLQQKGYQHEDKLEAMFIAEGKNLIKIEGENNDERYAKTLQAMQSGVEIIVQARLELDQFAGFADFLVKVNHEPEHLPSSFGNWHYEVWDTKLASRVKPTFIIQLCCYAQMLESIQGCLPQYITVALGNGEVQVLRTYDFYYYYLKLKDTFLKEHAEFHINHCPNPADSESWGNWSNHAEQILLSKDHLCQVASITKGQIKKLNKVGIHTMQQLADSSIFSVGGMHSTIFTKLKAQASIQIKSKLKSQRPEVMIDSARPEFEIIKPAQGEKKGLTLLPPDSPMDVFFDIEGFPLDEGGLEYLWGNSYLDEHGNRQFKDFWAHNREQEKQCFQDFIHWAYDRWQQDPSMHIYHYASYEVTACRKLMGRYGICEFEVDQLLRNEVFVDLYKVVKGGLRLGAPRYSIKNVELLYRNKRNTQVGNGSDSIIVYDQWRALYQRGEEGDTWQTSKILSDIRDYNIDDCDSTQELAVWLREQQTIHNIDYLGKAEVIEPEISEEATMVTALRDRLLAQAQTELLVDSKQAQLTENLAWMLDFHRREAKPLFWRLFDRLGSEEVMLMDDLDCLALCERTQREPFKSSPKARNLSYEYRFDINQEFKGAANNFYVLGVETSEDKNVTVGLVKEDSDLGNGVIVLKAKHEPPSMVSLIPDELISSKVIAEAVFKTVVEYEQGLFRQKKSAIMDFLTGVKPRLLNHKGGDIVSSEEPDTRLKQVIIAISNLDSSYLPIQGPPGSGKTYTGKHAIAHLLKSGAKIGISSNSHKAINNLLLSTAKHCKQNNIKASSFCTKETDDELSDYDVTIISNNQLANHIQPACVVGTTAWGFAREDMADQLDYLFVDEAGQVSTANLVAMSRSARNLVLMGDQMQLGQPSQGTHPAKSGLSILDYLLHDTPTISADMGVFLDMTYRMHSKVNTVISQLIYESKLRSHLDNDKRILKVLEPTANHSIVPQTLDMHINTEAGIIFVPVEHEGNTQASDEEVAMIEQLAKSLLGCMLHTGLTKDNGEAVVRPITWDDMLFVAPYNHQVSKLKNVLGKQAKVGSVDKFQGQESPIVFLSMCASDANESPRGMDFLFDKNRINVAISRAQTLAIVVANPNLGNTSVNSVEQLRKVNLFNAVMYMSSDTNATYTEQAIFLH</sequence>
<dbReference type="InterPro" id="IPR038720">
    <property type="entry name" value="YprB_RNase_H-like_dom"/>
</dbReference>
<keyword evidence="3" id="KW-0547">Nucleotide-binding</keyword>
<organism evidence="3 4">
    <name type="scientific">Psychrobacter alimentarius</name>
    <dbReference type="NCBI Taxonomy" id="261164"/>
    <lineage>
        <taxon>Bacteria</taxon>
        <taxon>Pseudomonadati</taxon>
        <taxon>Pseudomonadota</taxon>
        <taxon>Gammaproteobacteria</taxon>
        <taxon>Moraxellales</taxon>
        <taxon>Moraxellaceae</taxon>
        <taxon>Psychrobacter</taxon>
    </lineage>
</organism>
<dbReference type="InterPro" id="IPR045055">
    <property type="entry name" value="DNA2/NAM7-like"/>
</dbReference>
<dbReference type="InterPro" id="IPR012337">
    <property type="entry name" value="RNaseH-like_sf"/>
</dbReference>
<dbReference type="CDD" id="cd18808">
    <property type="entry name" value="SF1_C_Upf1"/>
    <property type="match status" value="1"/>
</dbReference>
<dbReference type="Pfam" id="PF13482">
    <property type="entry name" value="RNase_H_2"/>
    <property type="match status" value="1"/>
</dbReference>
<evidence type="ECO:0000259" key="1">
    <source>
        <dbReference type="Pfam" id="PF13087"/>
    </source>
</evidence>
<reference evidence="3 4" key="1">
    <citation type="submission" date="2016-03" db="EMBL/GenBank/DDBJ databases">
        <title>Genome sequencing of Psychrobacter alimentarius PAMC 27889.</title>
        <authorList>
            <person name="Lee J."/>
            <person name="Kim O.-S."/>
        </authorList>
    </citation>
    <scope>NUCLEOTIDE SEQUENCE [LARGE SCALE GENOMIC DNA]</scope>
    <source>
        <strain evidence="3 4">PAMC 27889</strain>
    </source>
</reference>
<gene>
    <name evidence="3" type="ORF">A3K91_1642</name>
</gene>
<dbReference type="InterPro" id="IPR027417">
    <property type="entry name" value="P-loop_NTPase"/>
</dbReference>
<dbReference type="RefSeq" id="WP_062844831.1">
    <property type="nucleotide sequence ID" value="NZ_CP014945.1"/>
</dbReference>
<evidence type="ECO:0000313" key="4">
    <source>
        <dbReference type="Proteomes" id="UP000076104"/>
    </source>
</evidence>
<dbReference type="InterPro" id="IPR041679">
    <property type="entry name" value="DNA2/NAM7-like_C"/>
</dbReference>
<dbReference type="InterPro" id="IPR047187">
    <property type="entry name" value="SF1_C_Upf1"/>
</dbReference>
<dbReference type="Gene3D" id="3.40.50.300">
    <property type="entry name" value="P-loop containing nucleotide triphosphate hydrolases"/>
    <property type="match status" value="2"/>
</dbReference>
<dbReference type="CDD" id="cd17934">
    <property type="entry name" value="DEXXQc_Upf1-like"/>
    <property type="match status" value="1"/>
</dbReference>
<dbReference type="Proteomes" id="UP000076104">
    <property type="component" value="Chromosome"/>
</dbReference>
<evidence type="ECO:0000259" key="2">
    <source>
        <dbReference type="Pfam" id="PF13482"/>
    </source>
</evidence>
<keyword evidence="3" id="KW-0378">Hydrolase</keyword>
<dbReference type="SUPFAM" id="SSF52540">
    <property type="entry name" value="P-loop containing nucleoside triphosphate hydrolases"/>
    <property type="match status" value="1"/>
</dbReference>
<dbReference type="Pfam" id="PF13604">
    <property type="entry name" value="AAA_30"/>
    <property type="match status" value="1"/>
</dbReference>
<name>A0ABM5ZYP1_9GAMM</name>
<keyword evidence="4" id="KW-1185">Reference proteome</keyword>
<feature type="domain" description="YprB ribonuclease H-like" evidence="2">
    <location>
        <begin position="333"/>
        <end position="520"/>
    </location>
</feature>
<evidence type="ECO:0000313" key="3">
    <source>
        <dbReference type="EMBL" id="AMT97243.1"/>
    </source>
</evidence>